<dbReference type="AlphaFoldDB" id="A0AAW2QHD1"/>
<comment type="caution">
    <text evidence="2">The sequence shown here is derived from an EMBL/GenBank/DDBJ whole genome shotgun (WGS) entry which is preliminary data.</text>
</comment>
<reference evidence="2" key="2">
    <citation type="journal article" date="2024" name="Plant">
        <title>Genomic evolution and insights into agronomic trait innovations of Sesamum species.</title>
        <authorList>
            <person name="Miao H."/>
            <person name="Wang L."/>
            <person name="Qu L."/>
            <person name="Liu H."/>
            <person name="Sun Y."/>
            <person name="Le M."/>
            <person name="Wang Q."/>
            <person name="Wei S."/>
            <person name="Zheng Y."/>
            <person name="Lin W."/>
            <person name="Duan Y."/>
            <person name="Cao H."/>
            <person name="Xiong S."/>
            <person name="Wang X."/>
            <person name="Wei L."/>
            <person name="Li C."/>
            <person name="Ma Q."/>
            <person name="Ju M."/>
            <person name="Zhao R."/>
            <person name="Li G."/>
            <person name="Mu C."/>
            <person name="Tian Q."/>
            <person name="Mei H."/>
            <person name="Zhang T."/>
            <person name="Gao T."/>
            <person name="Zhang H."/>
        </authorList>
    </citation>
    <scope>NUCLEOTIDE SEQUENCE</scope>
    <source>
        <strain evidence="2">G02</strain>
    </source>
</reference>
<protein>
    <recommendedName>
        <fullName evidence="3">Secreted protein</fullName>
    </recommendedName>
</protein>
<gene>
    <name evidence="2" type="ORF">Sradi_3593700</name>
</gene>
<evidence type="ECO:0000256" key="1">
    <source>
        <dbReference type="SAM" id="MobiDB-lite"/>
    </source>
</evidence>
<feature type="compositionally biased region" description="Low complexity" evidence="1">
    <location>
        <begin position="84"/>
        <end position="96"/>
    </location>
</feature>
<evidence type="ECO:0000313" key="2">
    <source>
        <dbReference type="EMBL" id="KAL0367036.1"/>
    </source>
</evidence>
<name>A0AAW2QHD1_SESRA</name>
<accession>A0AAW2QHD1</accession>
<feature type="region of interest" description="Disordered" evidence="1">
    <location>
        <begin position="143"/>
        <end position="168"/>
    </location>
</feature>
<evidence type="ECO:0008006" key="3">
    <source>
        <dbReference type="Google" id="ProtNLM"/>
    </source>
</evidence>
<dbReference type="EMBL" id="JACGWJ010000015">
    <property type="protein sequence ID" value="KAL0367036.1"/>
    <property type="molecule type" value="Genomic_DNA"/>
</dbReference>
<proteinExistence type="predicted"/>
<organism evidence="2">
    <name type="scientific">Sesamum radiatum</name>
    <name type="common">Black benniseed</name>
    <dbReference type="NCBI Taxonomy" id="300843"/>
    <lineage>
        <taxon>Eukaryota</taxon>
        <taxon>Viridiplantae</taxon>
        <taxon>Streptophyta</taxon>
        <taxon>Embryophyta</taxon>
        <taxon>Tracheophyta</taxon>
        <taxon>Spermatophyta</taxon>
        <taxon>Magnoliopsida</taxon>
        <taxon>eudicotyledons</taxon>
        <taxon>Gunneridae</taxon>
        <taxon>Pentapetalae</taxon>
        <taxon>asterids</taxon>
        <taxon>lamiids</taxon>
        <taxon>Lamiales</taxon>
        <taxon>Pedaliaceae</taxon>
        <taxon>Sesamum</taxon>
    </lineage>
</organism>
<sequence length="180" mass="17711">MGSVVPLYSAMAGVRQFRGSSSAMMVSVKGMPCRSSSSAPSIWYFTSCRPFCRCSRLASHCGGTSWGSGKGTLRFLPAGGTGTGISPSSSSSRASASGGGAIRGGAAAGICSRTVATTCWIALSKAGDSSSVEVSEEMLRKGGSATGSVTLRGRGAGGKAAGVEPVTPGSGGAPVITCRA</sequence>
<feature type="region of interest" description="Disordered" evidence="1">
    <location>
        <begin position="78"/>
        <end position="98"/>
    </location>
</feature>
<reference evidence="2" key="1">
    <citation type="submission" date="2020-06" db="EMBL/GenBank/DDBJ databases">
        <authorList>
            <person name="Li T."/>
            <person name="Hu X."/>
            <person name="Zhang T."/>
            <person name="Song X."/>
            <person name="Zhang H."/>
            <person name="Dai N."/>
            <person name="Sheng W."/>
            <person name="Hou X."/>
            <person name="Wei L."/>
        </authorList>
    </citation>
    <scope>NUCLEOTIDE SEQUENCE</scope>
    <source>
        <strain evidence="2">G02</strain>
        <tissue evidence="2">Leaf</tissue>
    </source>
</reference>